<dbReference type="Pfam" id="PF00528">
    <property type="entry name" value="BPD_transp_1"/>
    <property type="match status" value="2"/>
</dbReference>
<feature type="domain" description="ABC transmembrane type-1" evidence="6">
    <location>
        <begin position="350"/>
        <end position="540"/>
    </location>
</feature>
<dbReference type="EMBL" id="PIUK01000330">
    <property type="protein sequence ID" value="MBY6278071.1"/>
    <property type="molecule type" value="Genomic_DNA"/>
</dbReference>
<feature type="transmembrane region" description="Helical" evidence="5">
    <location>
        <begin position="12"/>
        <end position="33"/>
    </location>
</feature>
<comment type="similarity">
    <text evidence="5">Belongs to the binding-protein-dependent transport system permease family.</text>
</comment>
<dbReference type="RefSeq" id="WP_273381526.1">
    <property type="nucleotide sequence ID" value="NZ_PIUK01000330.1"/>
</dbReference>
<reference evidence="7" key="1">
    <citation type="submission" date="2017-11" db="EMBL/GenBank/DDBJ databases">
        <title>Three new genomes from thermophilic consortium.</title>
        <authorList>
            <person name="Quaggio R."/>
            <person name="Amgarten D."/>
            <person name="Setubal J.C."/>
        </authorList>
    </citation>
    <scope>NUCLEOTIDE SEQUENCE</scope>
    <source>
        <strain evidence="7">ZCTH01-B2</strain>
    </source>
</reference>
<feature type="domain" description="ABC transmembrane type-1" evidence="6">
    <location>
        <begin position="69"/>
        <end position="269"/>
    </location>
</feature>
<dbReference type="GO" id="GO:0055085">
    <property type="term" value="P:transmembrane transport"/>
    <property type="evidence" value="ECO:0007669"/>
    <property type="project" value="InterPro"/>
</dbReference>
<feature type="transmembrane region" description="Helical" evidence="5">
    <location>
        <begin position="251"/>
        <end position="272"/>
    </location>
</feature>
<dbReference type="PROSITE" id="PS50928">
    <property type="entry name" value="ABC_TM1"/>
    <property type="match status" value="2"/>
</dbReference>
<feature type="transmembrane region" description="Helical" evidence="5">
    <location>
        <begin position="519"/>
        <end position="544"/>
    </location>
</feature>
<feature type="transmembrane region" description="Helical" evidence="5">
    <location>
        <begin position="72"/>
        <end position="95"/>
    </location>
</feature>
<dbReference type="PANTHER" id="PTHR43496">
    <property type="entry name" value="PROTEIN LPLB"/>
    <property type="match status" value="1"/>
</dbReference>
<evidence type="ECO:0000256" key="5">
    <source>
        <dbReference type="RuleBase" id="RU363032"/>
    </source>
</evidence>
<feature type="transmembrane region" description="Helical" evidence="5">
    <location>
        <begin position="107"/>
        <end position="129"/>
    </location>
</feature>
<feature type="transmembrane region" description="Helical" evidence="5">
    <location>
        <begin position="149"/>
        <end position="172"/>
    </location>
</feature>
<sequence length="556" mass="60351">MASLAARRKRSASLEPVVLVTILLVAGALWLFIVNPLFQVLKQSVMTPNGISLQAYWDVISSDRIVKVFGNTLLLCTTVSLIATAIGFLFAYAVAYVKIPLKGLFRALAILPVVSPPFVVSLSAILLFGRTGLITRTLLGIENANIYGFGGLVLVMVLSEFPVTFLTLIGLLQNIDVSLEEASRNAGASRWQVFRTVTLPLLLPGLANAFLLVFIQALADFSNPMVIGGNFMVLAVQIYQQAIGGYDLQGGAAVAVLLLFITVAVFTIQRYWLAGRSYVTVTGKPARERAQIDDPWVVWPLFTVLSLITLVVIGMYALIPINAFIKLWGINWTFTLDNFKYVLGLGMKPIYDTTRLALISAPIAGFLGMIIAYLVTKKKFFGRSVIEFVSMLSLAIPGTVIGIGYILAFNKPPIVLTGTGTILVIAFIFRNMPVGIRSGIAALQQIDPSMEEASINMGATTTQTFLKVMLPLMGSAFFSGLLYSFVRAMTAVSQVIFLVSAKYNLLTTAILNQVDVGRWGYASAYSVVLILIVLGVTVLLSMILRLFGIKTSITDL</sequence>
<evidence type="ECO:0000313" key="8">
    <source>
        <dbReference type="Proteomes" id="UP000732377"/>
    </source>
</evidence>
<dbReference type="InterPro" id="IPR035906">
    <property type="entry name" value="MetI-like_sf"/>
</dbReference>
<protein>
    <submittedName>
        <fullName evidence="7">ABC transporter permease</fullName>
    </submittedName>
</protein>
<feature type="transmembrane region" description="Helical" evidence="5">
    <location>
        <begin position="193"/>
        <end position="215"/>
    </location>
</feature>
<dbReference type="Proteomes" id="UP000732377">
    <property type="component" value="Unassembled WGS sequence"/>
</dbReference>
<evidence type="ECO:0000313" key="7">
    <source>
        <dbReference type="EMBL" id="MBY6278071.1"/>
    </source>
</evidence>
<dbReference type="AlphaFoldDB" id="A0A953I6T4"/>
<dbReference type="CDD" id="cd06261">
    <property type="entry name" value="TM_PBP2"/>
    <property type="match status" value="2"/>
</dbReference>
<feature type="transmembrane region" description="Helical" evidence="5">
    <location>
        <begin position="388"/>
        <end position="407"/>
    </location>
</feature>
<evidence type="ECO:0000256" key="3">
    <source>
        <dbReference type="ARBA" id="ARBA00022989"/>
    </source>
</evidence>
<evidence type="ECO:0000256" key="4">
    <source>
        <dbReference type="ARBA" id="ARBA00023136"/>
    </source>
</evidence>
<evidence type="ECO:0000259" key="6">
    <source>
        <dbReference type="PROSITE" id="PS50928"/>
    </source>
</evidence>
<feature type="transmembrane region" description="Helical" evidence="5">
    <location>
        <begin position="357"/>
        <end position="376"/>
    </location>
</feature>
<feature type="transmembrane region" description="Helical" evidence="5">
    <location>
        <begin position="297"/>
        <end position="318"/>
    </location>
</feature>
<organism evidence="7 8">
    <name type="scientific">Symbiobacterium thermophilum</name>
    <dbReference type="NCBI Taxonomy" id="2734"/>
    <lineage>
        <taxon>Bacteria</taxon>
        <taxon>Bacillati</taxon>
        <taxon>Bacillota</taxon>
        <taxon>Clostridia</taxon>
        <taxon>Eubacteriales</taxon>
        <taxon>Symbiobacteriaceae</taxon>
        <taxon>Symbiobacterium</taxon>
    </lineage>
</organism>
<keyword evidence="2 5" id="KW-0812">Transmembrane</keyword>
<comment type="caution">
    <text evidence="7">The sequence shown here is derived from an EMBL/GenBank/DDBJ whole genome shotgun (WGS) entry which is preliminary data.</text>
</comment>
<name>A0A953I6T4_SYMTR</name>
<keyword evidence="4 5" id="KW-0472">Membrane</keyword>
<evidence type="ECO:0000256" key="2">
    <source>
        <dbReference type="ARBA" id="ARBA00022692"/>
    </source>
</evidence>
<dbReference type="InterPro" id="IPR000515">
    <property type="entry name" value="MetI-like"/>
</dbReference>
<keyword evidence="3 5" id="KW-1133">Transmembrane helix</keyword>
<dbReference type="Gene3D" id="1.10.3720.10">
    <property type="entry name" value="MetI-like"/>
    <property type="match status" value="2"/>
</dbReference>
<proteinExistence type="inferred from homology"/>
<comment type="subcellular location">
    <subcellularLocation>
        <location evidence="5">Cell membrane</location>
        <topology evidence="5">Multi-pass membrane protein</topology>
    </subcellularLocation>
    <subcellularLocation>
        <location evidence="1">Membrane</location>
        <topology evidence="1">Multi-pass membrane protein</topology>
    </subcellularLocation>
</comment>
<keyword evidence="5" id="KW-0813">Transport</keyword>
<evidence type="ECO:0000256" key="1">
    <source>
        <dbReference type="ARBA" id="ARBA00004141"/>
    </source>
</evidence>
<feature type="transmembrane region" description="Helical" evidence="5">
    <location>
        <begin position="413"/>
        <end position="429"/>
    </location>
</feature>
<gene>
    <name evidence="7" type="ORF">CWE10_18200</name>
</gene>
<accession>A0A953I6T4</accession>
<dbReference type="SUPFAM" id="SSF161098">
    <property type="entry name" value="MetI-like"/>
    <property type="match status" value="2"/>
</dbReference>
<dbReference type="PANTHER" id="PTHR43496:SF1">
    <property type="entry name" value="POLYGALACTURONAN_RHAMNOGALACTURONAN TRANSPORT SYSTEM PERMEASE PROTEIN YTEP"/>
    <property type="match status" value="1"/>
</dbReference>
<dbReference type="GO" id="GO:0005886">
    <property type="term" value="C:plasma membrane"/>
    <property type="evidence" value="ECO:0007669"/>
    <property type="project" value="UniProtKB-SubCell"/>
</dbReference>